<feature type="transmembrane region" description="Helical" evidence="7">
    <location>
        <begin position="194"/>
        <end position="216"/>
    </location>
</feature>
<keyword evidence="9" id="KW-1185">Reference proteome</keyword>
<gene>
    <name evidence="8" type="ORF">F3Y22_tig00111191pilonHSYRG00186</name>
</gene>
<protein>
    <submittedName>
        <fullName evidence="8">Sodium/metabolite cotransporter BASS1</fullName>
    </submittedName>
</protein>
<dbReference type="InterPro" id="IPR002657">
    <property type="entry name" value="BilAc:Na_symport/Acr3"/>
</dbReference>
<evidence type="ECO:0000256" key="4">
    <source>
        <dbReference type="ARBA" id="ARBA00022692"/>
    </source>
</evidence>
<dbReference type="Proteomes" id="UP000436088">
    <property type="component" value="Unassembled WGS sequence"/>
</dbReference>
<sequence length="436" mass="47112">MPSSVSCPRAITNFRFQCQTKTLSPPCPNLSLSFCKPSRLSSFSLTLRSQFQEQPSRTIRLLTSNRSRIHCGASSDNYSANSKKSFGEWVEWVGEGISSAFPLWFYLACLLLFFKPSSFSWITPEWSTFGLTLTMFGMGTTLTLDDFRGALAMTKELITGFVLQYTYRHLEVSKVMPLSAFLVSKFLNLPCDAAASLILFGCCPGAAASNIVTYLARGNVALSVLMTAASTLSAVIMTPFLTAKHAGKYVAVDAVGLLVSTLQVVLLPVLGGAFLKQYFNGLVKFVSPLTPTIAAGTLGIQCGNVIISSYRHLLVAKAFFRALIFSDSAFVILIYGVQVPVSALFHASGFFFGYILSRMLGLDVASSRTISIEVGMKNVVLGVVIATQYLQDPSSPVTFAVSGICQTIIGSVLAGIWRRDVPKQKSLTTVSASNSI</sequence>
<evidence type="ECO:0000313" key="8">
    <source>
        <dbReference type="EMBL" id="KAE8683735.1"/>
    </source>
</evidence>
<feature type="transmembrane region" description="Helical" evidence="7">
    <location>
        <begin position="126"/>
        <end position="144"/>
    </location>
</feature>
<dbReference type="AlphaFoldDB" id="A0A6A2YXK7"/>
<dbReference type="GO" id="GO:0016020">
    <property type="term" value="C:membrane"/>
    <property type="evidence" value="ECO:0007669"/>
    <property type="project" value="UniProtKB-SubCell"/>
</dbReference>
<feature type="transmembrane region" description="Helical" evidence="7">
    <location>
        <begin position="285"/>
        <end position="307"/>
    </location>
</feature>
<reference evidence="8" key="1">
    <citation type="submission" date="2019-09" db="EMBL/GenBank/DDBJ databases">
        <title>Draft genome information of white flower Hibiscus syriacus.</title>
        <authorList>
            <person name="Kim Y.-M."/>
        </authorList>
    </citation>
    <scope>NUCLEOTIDE SEQUENCE [LARGE SCALE GENOMIC DNA]</scope>
    <source>
        <strain evidence="8">YM2019G1</strain>
    </source>
</reference>
<evidence type="ECO:0000256" key="5">
    <source>
        <dbReference type="ARBA" id="ARBA00022989"/>
    </source>
</evidence>
<dbReference type="PANTHER" id="PTHR10361:SF28">
    <property type="entry name" value="P3 PROTEIN-RELATED"/>
    <property type="match status" value="1"/>
</dbReference>
<keyword evidence="5 7" id="KW-1133">Transmembrane helix</keyword>
<dbReference type="InterPro" id="IPR038770">
    <property type="entry name" value="Na+/solute_symporter_sf"/>
</dbReference>
<evidence type="ECO:0000256" key="3">
    <source>
        <dbReference type="ARBA" id="ARBA00006528"/>
    </source>
</evidence>
<keyword evidence="6 7" id="KW-0472">Membrane</keyword>
<proteinExistence type="inferred from homology"/>
<feature type="transmembrane region" description="Helical" evidence="7">
    <location>
        <begin position="92"/>
        <end position="114"/>
    </location>
</feature>
<comment type="subcellular location">
    <subcellularLocation>
        <location evidence="2">Membrane</location>
        <topology evidence="2">Multi-pass membrane protein</topology>
    </subcellularLocation>
    <subcellularLocation>
        <location evidence="1">Plastid</location>
        <location evidence="1">Chloroplast envelope</location>
    </subcellularLocation>
</comment>
<comment type="similarity">
    <text evidence="3">Belongs to the bile acid:sodium symporter (BASS) (TC 2.A.28) family.</text>
</comment>
<evidence type="ECO:0000313" key="9">
    <source>
        <dbReference type="Proteomes" id="UP000436088"/>
    </source>
</evidence>
<comment type="caution">
    <text evidence="8">The sequence shown here is derived from an EMBL/GenBank/DDBJ whole genome shotgun (WGS) entry which is preliminary data.</text>
</comment>
<evidence type="ECO:0000256" key="6">
    <source>
        <dbReference type="ARBA" id="ARBA00023136"/>
    </source>
</evidence>
<feature type="transmembrane region" description="Helical" evidence="7">
    <location>
        <begin position="397"/>
        <end position="417"/>
    </location>
</feature>
<dbReference type="EMBL" id="VEPZ02001259">
    <property type="protein sequence ID" value="KAE8683735.1"/>
    <property type="molecule type" value="Genomic_DNA"/>
</dbReference>
<dbReference type="PANTHER" id="PTHR10361">
    <property type="entry name" value="SODIUM-BILE ACID COTRANSPORTER"/>
    <property type="match status" value="1"/>
</dbReference>
<dbReference type="InterPro" id="IPR004710">
    <property type="entry name" value="Bilac:Na_transpt"/>
</dbReference>
<dbReference type="Pfam" id="PF01758">
    <property type="entry name" value="SBF"/>
    <property type="match status" value="1"/>
</dbReference>
<feature type="transmembrane region" description="Helical" evidence="7">
    <location>
        <begin position="222"/>
        <end position="243"/>
    </location>
</feature>
<accession>A0A6A2YXK7</accession>
<evidence type="ECO:0000256" key="2">
    <source>
        <dbReference type="ARBA" id="ARBA00004141"/>
    </source>
</evidence>
<organism evidence="8 9">
    <name type="scientific">Hibiscus syriacus</name>
    <name type="common">Rose of Sharon</name>
    <dbReference type="NCBI Taxonomy" id="106335"/>
    <lineage>
        <taxon>Eukaryota</taxon>
        <taxon>Viridiplantae</taxon>
        <taxon>Streptophyta</taxon>
        <taxon>Embryophyta</taxon>
        <taxon>Tracheophyta</taxon>
        <taxon>Spermatophyta</taxon>
        <taxon>Magnoliopsida</taxon>
        <taxon>eudicotyledons</taxon>
        <taxon>Gunneridae</taxon>
        <taxon>Pentapetalae</taxon>
        <taxon>rosids</taxon>
        <taxon>malvids</taxon>
        <taxon>Malvales</taxon>
        <taxon>Malvaceae</taxon>
        <taxon>Malvoideae</taxon>
        <taxon>Hibiscus</taxon>
    </lineage>
</organism>
<dbReference type="GO" id="GO:0009941">
    <property type="term" value="C:chloroplast envelope"/>
    <property type="evidence" value="ECO:0007669"/>
    <property type="project" value="UniProtKB-SubCell"/>
</dbReference>
<name>A0A6A2YXK7_HIBSY</name>
<evidence type="ECO:0000256" key="7">
    <source>
        <dbReference type="SAM" id="Phobius"/>
    </source>
</evidence>
<evidence type="ECO:0000256" key="1">
    <source>
        <dbReference type="ARBA" id="ARBA00004119"/>
    </source>
</evidence>
<feature type="transmembrane region" description="Helical" evidence="7">
    <location>
        <begin position="255"/>
        <end position="279"/>
    </location>
</feature>
<dbReference type="Gene3D" id="1.20.1530.20">
    <property type="match status" value="1"/>
</dbReference>
<keyword evidence="4 7" id="KW-0812">Transmembrane</keyword>